<accession>A0A4U0SMY0</accession>
<gene>
    <name evidence="1" type="ORF">FCI23_14180</name>
</gene>
<dbReference type="EMBL" id="SUMC01000010">
    <property type="protein sequence ID" value="TKA11086.1"/>
    <property type="molecule type" value="Genomic_DNA"/>
</dbReference>
<evidence type="ECO:0000313" key="1">
    <source>
        <dbReference type="EMBL" id="TKA11086.1"/>
    </source>
</evidence>
<dbReference type="RefSeq" id="WP_136723959.1">
    <property type="nucleotide sequence ID" value="NZ_SUMC01000010.1"/>
</dbReference>
<comment type="caution">
    <text evidence="1">The sequence shown here is derived from an EMBL/GenBank/DDBJ whole genome shotgun (WGS) entry which is preliminary data.</text>
</comment>
<dbReference type="Proteomes" id="UP000305778">
    <property type="component" value="Unassembled WGS sequence"/>
</dbReference>
<dbReference type="OrthoDB" id="5169332at2"/>
<reference evidence="1 2" key="1">
    <citation type="submission" date="2019-04" db="EMBL/GenBank/DDBJ databases">
        <title>Streptomyces oryziradicis sp. nov., a novel actinomycete isolated from rhizosphere soil of rice (Oryza sativa L.).</title>
        <authorList>
            <person name="Li C."/>
        </authorList>
    </citation>
    <scope>NUCLEOTIDE SEQUENCE [LARGE SCALE GENOMIC DNA]</scope>
    <source>
        <strain evidence="1 2">NEAU-C40</strain>
    </source>
</reference>
<keyword evidence="2" id="KW-1185">Reference proteome</keyword>
<evidence type="ECO:0000313" key="2">
    <source>
        <dbReference type="Proteomes" id="UP000305778"/>
    </source>
</evidence>
<protein>
    <submittedName>
        <fullName evidence="1">Uncharacterized protein</fullName>
    </submittedName>
</protein>
<dbReference type="AlphaFoldDB" id="A0A4U0SMY0"/>
<sequence length="544" mass="58190">MFLGPTHGGSRGAYLPGGFDLYLRGRGDDAERLVHHHEAQHVLLTDTTAWGAALVLTSQVPQWAQLFNQLLELCRTTHESFATYMSCSVVAASTGSPEAALASYPDYVGLVDRLDRHLAAIPGEHRRSLAATALARACMQTPVIGQMAAAWPQALTPGELREIDVPDGRLRTLYRDPAGLPVDVVAAADEAVVAEFGPQPLSADLPGAGAAALDDRFDEAWARWEDTVFAGLAARLTEAGATVLGSHEHLPAAAELVARVAVTVPGLRLTVDLDPDPPDRRMVAQVLRQARLWLTTEPRPARLITFGQDVDPEEVVRVVDATTRVAGRPNVVFGARLPTRLLDGYAFPESDRARLAGLDGPVLAIRTLADDGTDRDTDAVWHVRLSDPADVAELIAAWDGGADVTCCVAASCLSDERWRTRWLPVLQDAAPVIWLIDVPVASLAGEFTGGRTVHGIYLDLGANPTGARRAVAFKVSGQTGAWLAVADDVGIQLLTGQLADLPGIDLRMTGANWTGAVPALRLVLLDLLRTESYVDLRALVDHGN</sequence>
<proteinExistence type="predicted"/>
<organism evidence="1 2">
    <name type="scientific">Actinacidiphila oryziradicis</name>
    <dbReference type="NCBI Taxonomy" id="2571141"/>
    <lineage>
        <taxon>Bacteria</taxon>
        <taxon>Bacillati</taxon>
        <taxon>Actinomycetota</taxon>
        <taxon>Actinomycetes</taxon>
        <taxon>Kitasatosporales</taxon>
        <taxon>Streptomycetaceae</taxon>
        <taxon>Actinacidiphila</taxon>
    </lineage>
</organism>
<name>A0A4U0SMY0_9ACTN</name>